<comment type="caution">
    <text evidence="1">The sequence shown here is derived from an EMBL/GenBank/DDBJ whole genome shotgun (WGS) entry which is preliminary data.</text>
</comment>
<gene>
    <name evidence="1" type="ORF">EYF80_015932</name>
</gene>
<organism evidence="1 2">
    <name type="scientific">Liparis tanakae</name>
    <name type="common">Tanaka's snailfish</name>
    <dbReference type="NCBI Taxonomy" id="230148"/>
    <lineage>
        <taxon>Eukaryota</taxon>
        <taxon>Metazoa</taxon>
        <taxon>Chordata</taxon>
        <taxon>Craniata</taxon>
        <taxon>Vertebrata</taxon>
        <taxon>Euteleostomi</taxon>
        <taxon>Actinopterygii</taxon>
        <taxon>Neopterygii</taxon>
        <taxon>Teleostei</taxon>
        <taxon>Neoteleostei</taxon>
        <taxon>Acanthomorphata</taxon>
        <taxon>Eupercaria</taxon>
        <taxon>Perciformes</taxon>
        <taxon>Cottioidei</taxon>
        <taxon>Cottales</taxon>
        <taxon>Liparidae</taxon>
        <taxon>Liparis</taxon>
    </lineage>
</organism>
<accession>A0A4Z2I932</accession>
<evidence type="ECO:0000313" key="2">
    <source>
        <dbReference type="Proteomes" id="UP000314294"/>
    </source>
</evidence>
<sequence>MAFTSLGLQERISFMLLLRTPPPPHLLPSDPDLSASYTHHVISLIGNTPIITTIFITPASSELHGAIYLVADRGKRPSITNLPAESKRQRL</sequence>
<protein>
    <submittedName>
        <fullName evidence="1">Uncharacterized protein</fullName>
    </submittedName>
</protein>
<dbReference type="Proteomes" id="UP000314294">
    <property type="component" value="Unassembled WGS sequence"/>
</dbReference>
<proteinExistence type="predicted"/>
<dbReference type="AlphaFoldDB" id="A0A4Z2I932"/>
<name>A0A4Z2I932_9TELE</name>
<reference evidence="1 2" key="1">
    <citation type="submission" date="2019-03" db="EMBL/GenBank/DDBJ databases">
        <title>First draft genome of Liparis tanakae, snailfish: a comprehensive survey of snailfish specific genes.</title>
        <authorList>
            <person name="Kim W."/>
            <person name="Song I."/>
            <person name="Jeong J.-H."/>
            <person name="Kim D."/>
            <person name="Kim S."/>
            <person name="Ryu S."/>
            <person name="Song J.Y."/>
            <person name="Lee S.K."/>
        </authorList>
    </citation>
    <scope>NUCLEOTIDE SEQUENCE [LARGE SCALE GENOMIC DNA]</scope>
    <source>
        <tissue evidence="1">Muscle</tissue>
    </source>
</reference>
<keyword evidence="2" id="KW-1185">Reference proteome</keyword>
<dbReference type="EMBL" id="SRLO01000120">
    <property type="protein sequence ID" value="TNN73915.1"/>
    <property type="molecule type" value="Genomic_DNA"/>
</dbReference>
<evidence type="ECO:0000313" key="1">
    <source>
        <dbReference type="EMBL" id="TNN73915.1"/>
    </source>
</evidence>